<dbReference type="InterPro" id="IPR012337">
    <property type="entry name" value="RNaseH-like_sf"/>
</dbReference>
<dbReference type="Gene3D" id="3.10.10.10">
    <property type="entry name" value="HIV Type 1 Reverse Transcriptase, subunit A, domain 1"/>
    <property type="match status" value="1"/>
</dbReference>
<dbReference type="GO" id="GO:0015074">
    <property type="term" value="P:DNA integration"/>
    <property type="evidence" value="ECO:0007669"/>
    <property type="project" value="InterPro"/>
</dbReference>
<proteinExistence type="predicted"/>
<dbReference type="Pfam" id="PF18701">
    <property type="entry name" value="DUF5641"/>
    <property type="match status" value="1"/>
</dbReference>
<dbReference type="SUPFAM" id="SSF56672">
    <property type="entry name" value="DNA/RNA polymerases"/>
    <property type="match status" value="1"/>
</dbReference>
<protein>
    <submittedName>
        <fullName evidence="4">Uncharacterized protein LOC112689682</fullName>
    </submittedName>
</protein>
<gene>
    <name evidence="4" type="primary">LOC112689682</name>
</gene>
<dbReference type="InterPro" id="IPR008042">
    <property type="entry name" value="Retrotrans_Pao"/>
</dbReference>
<dbReference type="InterPro" id="IPR040676">
    <property type="entry name" value="DUF5641"/>
</dbReference>
<dbReference type="InterPro" id="IPR043502">
    <property type="entry name" value="DNA/RNA_pol_sf"/>
</dbReference>
<sequence>MNAHLDRLFEFPPLKSSSLHELKKFLDTFQENIAALENFKIPNKEGYLFFYIAARVLDSNTKCLFESQHNNDTLPVINDLLKYVQNRCQILQNSFTASTPIASIKLKPAFSPSKKVQALTKTSLVTNSSESNKACPLCSSSHHLYKCEQFLQLSPSKRLKKVQSNHMCTNCLSANHTSIKCMSKFTCRHCSARHHSLLHLGENEQNSLSSDTHSIPKTKPNPSTSSTEQSSTPFVGTVNTTNLNVLGTALIRVRDKFGQWTTVRALIDSGSQISAITHMSATKLGLNRRHTDVSVVGLSQTPIIQTKGSLLCHIIPHTAASPELICEPLILSKITGLMPSAVLSPSIRSTYSDLQFADPSFDYPGHIDFLIGADMYNKIFENGYRVLHRDGLPSAFETSLGWIFVGTSSQCHSQSSVCLKLSSEPSLKELLHRFWACEEPEVQSVPFTEQEKCEDIFHRSTVRDSTGRYIVSLPFKKDPSILGDSRGMALSRFFNLERKLQAEPELYAEYRRFMSEYQSLGHMKVAATPGKYVIPHHAVVKYSKDKLKLRVVFDASARTTSGVSLNDTLFVGPKLQCDISNILLRCRLNKYMFTADICKMFRQINIHPSHYDYQHILWRDDPSKPLVEYALTTVTYGVASSPYQALRVLHQLERDEGHKFKRALGVLTTETYVDDIITGAETIPDTLTLQRQVTELLDAGGLELKKWASNCPAVLQDVPAENRVMESSFDPKDHCSVKILGLHWDPVLDILSYHSESPTSAITKRSVLSTIAKIYDPLGILSPITFWAKCFMQVLWKNDYHWDQPISTEMASSWKTFSSELPCVSSVSVQRYIPTEQSSNISLLGFSDASLSGYAAVVYIRLEYNSMPPTVHLITARSKVAPLKSGRVVEPLSVPRLELCGALLLAQTLHRIQTTLASKINIQEVHAWTDSTVVLSWLTSQQIEFKIFVTNRLKRIFELLPNCHWHYIPTHQNPADCASRGMYPKEMLSHSLYWNGPDLLKQSINHWTTTRFNVVPNDLLPERKLVSETVHLVTLPYSDTSWLERFSNFTRLQRVLVYIRRFIARGRQLPAYSGYIRQSELEDALKVLVKITQSQNFYSFILSLSSYKTTAIPASLARLSPFIDSDGIIRVGGRLRHANANENLKHPILLPKSCVLTTLLVHHFHINYLHAGPQLVSSLIRARFWIISSRSVIRHIIFKCVPCATYRASIPSPVMGDLPKSRVQSIRPFSNVGIDCAGPFAIKEGKRRNARASRCYLAIFVCMAVKAVHVEVVSDLSTPAFIAALHRFVSRRGIPMNIYSDCGTNFQGADNVLRIHLQDPAAQDLLSAAIPCQWHFNPPAAPHFGGLWEAAVKSVKYHLKRVIGSQLLTFEEMTTLTHRIEAVLNSRPITPMSSDPNDLRALTPGDFLIGCPTLALPDTDLTSTPINRLSRWQLLNQLQQSFWNRWSAEYLTTLQGKSKWYRKQASLRVGDLVLLRRPNVPPTVWKRGRVVNTHPGEDGVVRVVTVRTQDGIYKRPVVQLAILPVEEDSDANTSSL</sequence>
<feature type="region of interest" description="Disordered" evidence="1">
    <location>
        <begin position="204"/>
        <end position="233"/>
    </location>
</feature>
<evidence type="ECO:0000256" key="1">
    <source>
        <dbReference type="SAM" id="MobiDB-lite"/>
    </source>
</evidence>
<feature type="compositionally biased region" description="Low complexity" evidence="1">
    <location>
        <begin position="223"/>
        <end position="233"/>
    </location>
</feature>
<accession>A0A8B8G8Z6</accession>
<dbReference type="PROSITE" id="PS50994">
    <property type="entry name" value="INTEGRASE"/>
    <property type="match status" value="1"/>
</dbReference>
<dbReference type="GeneID" id="112689682"/>
<evidence type="ECO:0000313" key="3">
    <source>
        <dbReference type="Proteomes" id="UP000694846"/>
    </source>
</evidence>
<dbReference type="Pfam" id="PF05380">
    <property type="entry name" value="Peptidase_A17"/>
    <property type="match status" value="1"/>
</dbReference>
<reference evidence="4" key="1">
    <citation type="submission" date="2025-08" db="UniProtKB">
        <authorList>
            <consortium name="RefSeq"/>
        </authorList>
    </citation>
    <scope>IDENTIFICATION</scope>
</reference>
<dbReference type="InterPro" id="IPR001584">
    <property type="entry name" value="Integrase_cat-core"/>
</dbReference>
<keyword evidence="3" id="KW-1185">Reference proteome</keyword>
<dbReference type="GO" id="GO:0071897">
    <property type="term" value="P:DNA biosynthetic process"/>
    <property type="evidence" value="ECO:0007669"/>
    <property type="project" value="UniProtKB-ARBA"/>
</dbReference>
<dbReference type="GO" id="GO:0042575">
    <property type="term" value="C:DNA polymerase complex"/>
    <property type="evidence" value="ECO:0007669"/>
    <property type="project" value="UniProtKB-ARBA"/>
</dbReference>
<dbReference type="Proteomes" id="UP000694846">
    <property type="component" value="Unplaced"/>
</dbReference>
<dbReference type="PANTHER" id="PTHR47331:SF5">
    <property type="entry name" value="RIBONUCLEASE H"/>
    <property type="match status" value="1"/>
</dbReference>
<dbReference type="GO" id="GO:0003676">
    <property type="term" value="F:nucleic acid binding"/>
    <property type="evidence" value="ECO:0007669"/>
    <property type="project" value="InterPro"/>
</dbReference>
<dbReference type="RefSeq" id="XP_025419302.1">
    <property type="nucleotide sequence ID" value="XM_025563517.1"/>
</dbReference>
<feature type="compositionally biased region" description="Polar residues" evidence="1">
    <location>
        <begin position="204"/>
        <end position="215"/>
    </location>
</feature>
<name>A0A8B8G8Z6_9HEMI</name>
<dbReference type="OrthoDB" id="6626799at2759"/>
<organism evidence="3 4">
    <name type="scientific">Sipha flava</name>
    <name type="common">yellow sugarcane aphid</name>
    <dbReference type="NCBI Taxonomy" id="143950"/>
    <lineage>
        <taxon>Eukaryota</taxon>
        <taxon>Metazoa</taxon>
        <taxon>Ecdysozoa</taxon>
        <taxon>Arthropoda</taxon>
        <taxon>Hexapoda</taxon>
        <taxon>Insecta</taxon>
        <taxon>Pterygota</taxon>
        <taxon>Neoptera</taxon>
        <taxon>Paraneoptera</taxon>
        <taxon>Hemiptera</taxon>
        <taxon>Sternorrhyncha</taxon>
        <taxon>Aphidomorpha</taxon>
        <taxon>Aphidoidea</taxon>
        <taxon>Aphididae</taxon>
        <taxon>Sipha</taxon>
    </lineage>
</organism>
<feature type="domain" description="Integrase catalytic" evidence="2">
    <location>
        <begin position="1224"/>
        <end position="1412"/>
    </location>
</feature>
<dbReference type="InterPro" id="IPR043128">
    <property type="entry name" value="Rev_trsase/Diguanyl_cyclase"/>
</dbReference>
<evidence type="ECO:0000259" key="2">
    <source>
        <dbReference type="PROSITE" id="PS50994"/>
    </source>
</evidence>
<evidence type="ECO:0000313" key="4">
    <source>
        <dbReference type="RefSeq" id="XP_025419302.1"/>
    </source>
</evidence>
<dbReference type="InterPro" id="IPR036397">
    <property type="entry name" value="RNaseH_sf"/>
</dbReference>
<dbReference type="Gene3D" id="3.30.70.270">
    <property type="match status" value="1"/>
</dbReference>
<dbReference type="CDD" id="cd01644">
    <property type="entry name" value="RT_pepA17"/>
    <property type="match status" value="1"/>
</dbReference>
<dbReference type="SUPFAM" id="SSF53098">
    <property type="entry name" value="Ribonuclease H-like"/>
    <property type="match status" value="1"/>
</dbReference>
<dbReference type="PANTHER" id="PTHR47331">
    <property type="entry name" value="PHD-TYPE DOMAIN-CONTAINING PROTEIN"/>
    <property type="match status" value="1"/>
</dbReference>
<dbReference type="Gene3D" id="3.30.420.10">
    <property type="entry name" value="Ribonuclease H-like superfamily/Ribonuclease H"/>
    <property type="match status" value="1"/>
</dbReference>